<keyword evidence="8" id="KW-0067">ATP-binding</keyword>
<reference evidence="15" key="1">
    <citation type="journal article" date="2019" name="Int. J. Syst. Evol. Microbiol.">
        <title>The Global Catalogue of Microorganisms (GCM) 10K type strain sequencing project: providing services to taxonomists for standard genome sequencing and annotation.</title>
        <authorList>
            <consortium name="The Broad Institute Genomics Platform"/>
            <consortium name="The Broad Institute Genome Sequencing Center for Infectious Disease"/>
            <person name="Wu L."/>
            <person name="Ma J."/>
        </authorList>
    </citation>
    <scope>NUCLEOTIDE SEQUENCE [LARGE SCALE GENOMIC DNA]</scope>
    <source>
        <strain evidence="15">CCUG 60524</strain>
    </source>
</reference>
<sequence>MGSNVAAMGMSPKDLVFAGVEALECDAVRVVAASRLFATPCVPAGAGPDYVNAAAVVQTSLNAGALLAHLHAVEKRFERSRSQRWGARSLDLDLLDFGGVLLPDRGTWEHWRALPFERQREEAPDQLILPHPRIQDRAFVLVPLADIAPGWVHPVLGQSVTELCAGLTEADMSGIVPLDCSESLALLAKGS</sequence>
<evidence type="ECO:0000256" key="7">
    <source>
        <dbReference type="ARBA" id="ARBA00022777"/>
    </source>
</evidence>
<dbReference type="EC" id="2.7.6.3" evidence="3"/>
<evidence type="ECO:0000256" key="9">
    <source>
        <dbReference type="ARBA" id="ARBA00022909"/>
    </source>
</evidence>
<keyword evidence="9" id="KW-0289">Folate biosynthesis</keyword>
<dbReference type="PROSITE" id="PS00794">
    <property type="entry name" value="HPPK"/>
    <property type="match status" value="1"/>
</dbReference>
<dbReference type="PANTHER" id="PTHR43071">
    <property type="entry name" value="2-AMINO-4-HYDROXY-6-HYDROXYMETHYLDIHYDROPTERIDINE PYROPHOSPHOKINASE"/>
    <property type="match status" value="1"/>
</dbReference>
<accession>A0ABW3IVB3</accession>
<dbReference type="InterPro" id="IPR000550">
    <property type="entry name" value="Hppk"/>
</dbReference>
<dbReference type="RefSeq" id="WP_386076700.1">
    <property type="nucleotide sequence ID" value="NZ_JBHTJT010000044.1"/>
</dbReference>
<keyword evidence="15" id="KW-1185">Reference proteome</keyword>
<dbReference type="GO" id="GO:0003848">
    <property type="term" value="F:2-amino-4-hydroxy-6-hydroxymethyldihydropteridine diphosphokinase activity"/>
    <property type="evidence" value="ECO:0007669"/>
    <property type="project" value="UniProtKB-EC"/>
</dbReference>
<evidence type="ECO:0000256" key="11">
    <source>
        <dbReference type="ARBA" id="ARBA00029766"/>
    </source>
</evidence>
<dbReference type="Proteomes" id="UP001597108">
    <property type="component" value="Unassembled WGS sequence"/>
</dbReference>
<evidence type="ECO:0000313" key="14">
    <source>
        <dbReference type="EMBL" id="MFD0981561.1"/>
    </source>
</evidence>
<evidence type="ECO:0000256" key="4">
    <source>
        <dbReference type="ARBA" id="ARBA00016218"/>
    </source>
</evidence>
<evidence type="ECO:0000259" key="13">
    <source>
        <dbReference type="PROSITE" id="PS00794"/>
    </source>
</evidence>
<dbReference type="Pfam" id="PF01288">
    <property type="entry name" value="HPPK"/>
    <property type="match status" value="1"/>
</dbReference>
<dbReference type="Gene3D" id="3.30.70.560">
    <property type="entry name" value="7,8-Dihydro-6-hydroxymethylpterin-pyrophosphokinase HPPK"/>
    <property type="match status" value="1"/>
</dbReference>
<keyword evidence="7" id="KW-0418">Kinase</keyword>
<dbReference type="EMBL" id="JBHTJT010000044">
    <property type="protein sequence ID" value="MFD0981561.1"/>
    <property type="molecule type" value="Genomic_DNA"/>
</dbReference>
<evidence type="ECO:0000256" key="5">
    <source>
        <dbReference type="ARBA" id="ARBA00022679"/>
    </source>
</evidence>
<feature type="domain" description="7,8-dihydro-6-hydroxymethylpterin-pyrophosphokinase" evidence="13">
    <location>
        <begin position="84"/>
        <end position="95"/>
    </location>
</feature>
<evidence type="ECO:0000256" key="2">
    <source>
        <dbReference type="ARBA" id="ARBA00005810"/>
    </source>
</evidence>
<dbReference type="PANTHER" id="PTHR43071:SF1">
    <property type="entry name" value="2-AMINO-4-HYDROXY-6-HYDROXYMETHYLDIHYDROPTERIDINE PYROPHOSPHOKINASE"/>
    <property type="match status" value="1"/>
</dbReference>
<comment type="similarity">
    <text evidence="2">Belongs to the HPPK family.</text>
</comment>
<comment type="caution">
    <text evidence="14">The sequence shown here is derived from an EMBL/GenBank/DDBJ whole genome shotgun (WGS) entry which is preliminary data.</text>
</comment>
<comment type="pathway">
    <text evidence="1">Cofactor biosynthesis; tetrahydrofolate biosynthesis; 2-amino-4-hydroxy-6-hydroxymethyl-7,8-dihydropteridine diphosphate from 7,8-dihydroneopterin triphosphate: step 4/4.</text>
</comment>
<dbReference type="InterPro" id="IPR035907">
    <property type="entry name" value="Hppk_sf"/>
</dbReference>
<evidence type="ECO:0000313" key="15">
    <source>
        <dbReference type="Proteomes" id="UP001597108"/>
    </source>
</evidence>
<evidence type="ECO:0000256" key="8">
    <source>
        <dbReference type="ARBA" id="ARBA00022840"/>
    </source>
</evidence>
<evidence type="ECO:0000256" key="3">
    <source>
        <dbReference type="ARBA" id="ARBA00013253"/>
    </source>
</evidence>
<comment type="function">
    <text evidence="10">Catalyzes the transfer of pyrophosphate from adenosine triphosphate (ATP) to 6-hydroxymethyl-7,8-dihydropterin, an enzymatic step in folate biosynthesis pathway.</text>
</comment>
<keyword evidence="6" id="KW-0547">Nucleotide-binding</keyword>
<gene>
    <name evidence="14" type="primary">folK</name>
    <name evidence="14" type="ORF">ACFQ2S_18160</name>
</gene>
<proteinExistence type="inferred from homology"/>
<protein>
    <recommendedName>
        <fullName evidence="4">2-amino-4-hydroxy-6-hydroxymethyldihydropteridine pyrophosphokinase</fullName>
        <ecNumber evidence="3">2.7.6.3</ecNumber>
    </recommendedName>
    <alternativeName>
        <fullName evidence="11">6-hydroxymethyl-7,8-dihydropterin pyrophosphokinase</fullName>
    </alternativeName>
    <alternativeName>
        <fullName evidence="12">7,8-dihydro-6-hydroxymethylpterin-pyrophosphokinase</fullName>
    </alternativeName>
</protein>
<dbReference type="CDD" id="cd00483">
    <property type="entry name" value="HPPK"/>
    <property type="match status" value="1"/>
</dbReference>
<evidence type="ECO:0000256" key="12">
    <source>
        <dbReference type="ARBA" id="ARBA00033413"/>
    </source>
</evidence>
<evidence type="ECO:0000256" key="10">
    <source>
        <dbReference type="ARBA" id="ARBA00029409"/>
    </source>
</evidence>
<keyword evidence="5 14" id="KW-0808">Transferase</keyword>
<evidence type="ECO:0000256" key="1">
    <source>
        <dbReference type="ARBA" id="ARBA00005051"/>
    </source>
</evidence>
<organism evidence="14 15">
    <name type="scientific">Tropicimonas aquimaris</name>
    <dbReference type="NCBI Taxonomy" id="914152"/>
    <lineage>
        <taxon>Bacteria</taxon>
        <taxon>Pseudomonadati</taxon>
        <taxon>Pseudomonadota</taxon>
        <taxon>Alphaproteobacteria</taxon>
        <taxon>Rhodobacterales</taxon>
        <taxon>Roseobacteraceae</taxon>
        <taxon>Tropicimonas</taxon>
    </lineage>
</organism>
<name>A0ABW3IVB3_9RHOB</name>
<evidence type="ECO:0000256" key="6">
    <source>
        <dbReference type="ARBA" id="ARBA00022741"/>
    </source>
</evidence>
<dbReference type="SUPFAM" id="SSF55083">
    <property type="entry name" value="6-hydroxymethyl-7,8-dihydropterin pyrophosphokinase, HPPK"/>
    <property type="match status" value="1"/>
</dbReference>
<dbReference type="NCBIfam" id="TIGR01498">
    <property type="entry name" value="folK"/>
    <property type="match status" value="1"/>
</dbReference>